<dbReference type="RefSeq" id="WP_091301767.1">
    <property type="nucleotide sequence ID" value="NZ_FOCE01000006.1"/>
</dbReference>
<dbReference type="GO" id="GO:0020037">
    <property type="term" value="F:heme binding"/>
    <property type="evidence" value="ECO:0007669"/>
    <property type="project" value="InterPro"/>
</dbReference>
<dbReference type="GO" id="GO:0046872">
    <property type="term" value="F:metal ion binding"/>
    <property type="evidence" value="ECO:0007669"/>
    <property type="project" value="UniProtKB-KW"/>
</dbReference>
<sequence length="267" mass="29157">MQRFVLAAASALAFAFSGAVLADGDDDYDHKPEAQDFIHGAPEVPSEAWTLAAGGRIYDNWWSALDRDEPEGTNPAYPTGLNTEQTGAGTWRCKECHGWDYLGKDGIYAKGSHFTGIKGINGAIGKPVEEIAMTLRDANHPYSTEMISDAEMLRVAAFVSRGQVDMRSFLDYETRTVNTGNVERGREIFQTTCAACHGFDGRLIDWGEDGAHNYVGTEARELPDEVMHKILSAHTGVQMINLRAFPLSDAIDVLSYAATLPLDPPAE</sequence>
<dbReference type="InterPro" id="IPR036909">
    <property type="entry name" value="Cyt_c-like_dom_sf"/>
</dbReference>
<dbReference type="AlphaFoldDB" id="A0A1H8I9Z1"/>
<dbReference type="Proteomes" id="UP000198761">
    <property type="component" value="Unassembled WGS sequence"/>
</dbReference>
<keyword evidence="3 4" id="KW-0408">Iron</keyword>
<evidence type="ECO:0000313" key="7">
    <source>
        <dbReference type="EMBL" id="SEN65224.1"/>
    </source>
</evidence>
<dbReference type="Gene3D" id="1.10.760.10">
    <property type="entry name" value="Cytochrome c-like domain"/>
    <property type="match status" value="1"/>
</dbReference>
<evidence type="ECO:0000256" key="4">
    <source>
        <dbReference type="PROSITE-ProRule" id="PRU00433"/>
    </source>
</evidence>
<evidence type="ECO:0000256" key="5">
    <source>
        <dbReference type="SAM" id="SignalP"/>
    </source>
</evidence>
<evidence type="ECO:0000256" key="1">
    <source>
        <dbReference type="ARBA" id="ARBA00022617"/>
    </source>
</evidence>
<evidence type="ECO:0000259" key="6">
    <source>
        <dbReference type="PROSITE" id="PS51007"/>
    </source>
</evidence>
<proteinExistence type="predicted"/>
<name>A0A1H8I9Z1_9RHOB</name>
<dbReference type="Pfam" id="PF00034">
    <property type="entry name" value="Cytochrom_C"/>
    <property type="match status" value="1"/>
</dbReference>
<keyword evidence="2 4" id="KW-0479">Metal-binding</keyword>
<dbReference type="PROSITE" id="PS51007">
    <property type="entry name" value="CYTC"/>
    <property type="match status" value="1"/>
</dbReference>
<accession>A0A1H8I9Z1</accession>
<keyword evidence="8" id="KW-1185">Reference proteome</keyword>
<dbReference type="STRING" id="933059.SAMN04488103_106165"/>
<evidence type="ECO:0000313" key="8">
    <source>
        <dbReference type="Proteomes" id="UP000198761"/>
    </source>
</evidence>
<dbReference type="EMBL" id="FOCE01000006">
    <property type="protein sequence ID" value="SEN65224.1"/>
    <property type="molecule type" value="Genomic_DNA"/>
</dbReference>
<dbReference type="OrthoDB" id="9811281at2"/>
<protein>
    <submittedName>
        <fullName evidence="7">Cytochrome c553</fullName>
    </submittedName>
</protein>
<feature type="domain" description="Cytochrome c" evidence="6">
    <location>
        <begin position="180"/>
        <end position="261"/>
    </location>
</feature>
<organism evidence="7 8">
    <name type="scientific">Gemmobacter aquatilis</name>
    <dbReference type="NCBI Taxonomy" id="933059"/>
    <lineage>
        <taxon>Bacteria</taxon>
        <taxon>Pseudomonadati</taxon>
        <taxon>Pseudomonadota</taxon>
        <taxon>Alphaproteobacteria</taxon>
        <taxon>Rhodobacterales</taxon>
        <taxon>Paracoccaceae</taxon>
        <taxon>Gemmobacter</taxon>
    </lineage>
</organism>
<dbReference type="GO" id="GO:0009055">
    <property type="term" value="F:electron transfer activity"/>
    <property type="evidence" value="ECO:0007669"/>
    <property type="project" value="InterPro"/>
</dbReference>
<keyword evidence="5" id="KW-0732">Signal</keyword>
<feature type="chain" id="PRO_5011605424" evidence="5">
    <location>
        <begin position="23"/>
        <end position="267"/>
    </location>
</feature>
<evidence type="ECO:0000256" key="3">
    <source>
        <dbReference type="ARBA" id="ARBA00023004"/>
    </source>
</evidence>
<gene>
    <name evidence="7" type="ORF">SAMN04488103_106165</name>
</gene>
<feature type="signal peptide" evidence="5">
    <location>
        <begin position="1"/>
        <end position="22"/>
    </location>
</feature>
<keyword evidence="1 4" id="KW-0349">Heme</keyword>
<reference evidence="7 8" key="1">
    <citation type="submission" date="2016-10" db="EMBL/GenBank/DDBJ databases">
        <authorList>
            <person name="de Groot N.N."/>
        </authorList>
    </citation>
    <scope>NUCLEOTIDE SEQUENCE [LARGE SCALE GENOMIC DNA]</scope>
    <source>
        <strain evidence="7 8">DSM 3857</strain>
    </source>
</reference>
<evidence type="ECO:0000256" key="2">
    <source>
        <dbReference type="ARBA" id="ARBA00022723"/>
    </source>
</evidence>
<dbReference type="SUPFAM" id="SSF46626">
    <property type="entry name" value="Cytochrome c"/>
    <property type="match status" value="3"/>
</dbReference>
<dbReference type="InterPro" id="IPR009056">
    <property type="entry name" value="Cyt_c-like_dom"/>
</dbReference>